<dbReference type="AlphaFoldDB" id="A0A699L4X7"/>
<evidence type="ECO:0000313" key="2">
    <source>
        <dbReference type="EMBL" id="GFB20855.1"/>
    </source>
</evidence>
<sequence length="107" mass="12394">MPPTPDLSFTGLIKFAKKPVAENAKSSVEETKVFRKNVDALIIKEYVLDDEEENVSQPKIEKKTVRPSIVKKECVKPRQQEKTDRKTVKKVEHNRKNTHRPKGNQRN</sequence>
<evidence type="ECO:0000256" key="1">
    <source>
        <dbReference type="SAM" id="MobiDB-lite"/>
    </source>
</evidence>
<name>A0A699L4X7_TANCI</name>
<dbReference type="EMBL" id="BKCJ010575785">
    <property type="protein sequence ID" value="GFB20855.1"/>
    <property type="molecule type" value="Genomic_DNA"/>
</dbReference>
<feature type="region of interest" description="Disordered" evidence="1">
    <location>
        <begin position="71"/>
        <end position="107"/>
    </location>
</feature>
<organism evidence="2">
    <name type="scientific">Tanacetum cinerariifolium</name>
    <name type="common">Dalmatian daisy</name>
    <name type="synonym">Chrysanthemum cinerariifolium</name>
    <dbReference type="NCBI Taxonomy" id="118510"/>
    <lineage>
        <taxon>Eukaryota</taxon>
        <taxon>Viridiplantae</taxon>
        <taxon>Streptophyta</taxon>
        <taxon>Embryophyta</taxon>
        <taxon>Tracheophyta</taxon>
        <taxon>Spermatophyta</taxon>
        <taxon>Magnoliopsida</taxon>
        <taxon>eudicotyledons</taxon>
        <taxon>Gunneridae</taxon>
        <taxon>Pentapetalae</taxon>
        <taxon>asterids</taxon>
        <taxon>campanulids</taxon>
        <taxon>Asterales</taxon>
        <taxon>Asteraceae</taxon>
        <taxon>Asteroideae</taxon>
        <taxon>Anthemideae</taxon>
        <taxon>Anthemidinae</taxon>
        <taxon>Tanacetum</taxon>
    </lineage>
</organism>
<accession>A0A699L4X7</accession>
<feature type="compositionally biased region" description="Basic and acidic residues" evidence="1">
    <location>
        <begin position="71"/>
        <end position="95"/>
    </location>
</feature>
<feature type="compositionally biased region" description="Basic residues" evidence="1">
    <location>
        <begin position="96"/>
        <end position="107"/>
    </location>
</feature>
<reference evidence="2" key="1">
    <citation type="journal article" date="2019" name="Sci. Rep.">
        <title>Draft genome of Tanacetum cinerariifolium, the natural source of mosquito coil.</title>
        <authorList>
            <person name="Yamashiro T."/>
            <person name="Shiraishi A."/>
            <person name="Satake H."/>
            <person name="Nakayama K."/>
        </authorList>
    </citation>
    <scope>NUCLEOTIDE SEQUENCE</scope>
</reference>
<protein>
    <submittedName>
        <fullName evidence="2">Uncharacterized protein</fullName>
    </submittedName>
</protein>
<gene>
    <name evidence="2" type="ORF">Tci_692826</name>
</gene>
<comment type="caution">
    <text evidence="2">The sequence shown here is derived from an EMBL/GenBank/DDBJ whole genome shotgun (WGS) entry which is preliminary data.</text>
</comment>
<proteinExistence type="predicted"/>